<comment type="caution">
    <text evidence="2">The sequence shown here is derived from an EMBL/GenBank/DDBJ whole genome shotgun (WGS) entry which is preliminary data.</text>
</comment>
<dbReference type="InterPro" id="IPR050177">
    <property type="entry name" value="Lipid_A_modif_metabolic_enz"/>
</dbReference>
<dbReference type="SUPFAM" id="SSF51735">
    <property type="entry name" value="NAD(P)-binding Rossmann-fold domains"/>
    <property type="match status" value="1"/>
</dbReference>
<gene>
    <name evidence="2" type="ORF">OUY22_15080</name>
</gene>
<dbReference type="InterPro" id="IPR036291">
    <property type="entry name" value="NAD(P)-bd_dom_sf"/>
</dbReference>
<dbReference type="PANTHER" id="PTHR43245">
    <property type="entry name" value="BIFUNCTIONAL POLYMYXIN RESISTANCE PROTEIN ARNA"/>
    <property type="match status" value="1"/>
</dbReference>
<dbReference type="PRINTS" id="PR01713">
    <property type="entry name" value="NUCEPIMERASE"/>
</dbReference>
<evidence type="ECO:0000259" key="1">
    <source>
        <dbReference type="Pfam" id="PF01370"/>
    </source>
</evidence>
<proteinExistence type="predicted"/>
<keyword evidence="3" id="KW-1185">Reference proteome</keyword>
<dbReference type="Pfam" id="PF01370">
    <property type="entry name" value="Epimerase"/>
    <property type="match status" value="1"/>
</dbReference>
<dbReference type="EMBL" id="JAPNNL010000050">
    <property type="protein sequence ID" value="MDA0634746.1"/>
    <property type="molecule type" value="Genomic_DNA"/>
</dbReference>
<dbReference type="RefSeq" id="WP_270155570.1">
    <property type="nucleotide sequence ID" value="NZ_JAPNNL010000050.1"/>
</dbReference>
<dbReference type="Gene3D" id="3.40.50.720">
    <property type="entry name" value="NAD(P)-binding Rossmann-like Domain"/>
    <property type="match status" value="1"/>
</dbReference>
<evidence type="ECO:0000313" key="3">
    <source>
        <dbReference type="Proteomes" id="UP001144036"/>
    </source>
</evidence>
<dbReference type="InterPro" id="IPR001509">
    <property type="entry name" value="Epimerase_deHydtase"/>
</dbReference>
<sequence length="288" mass="30163">MTAVLLFGASGFLGRQVRELLERDDRVSGLRCPGRADLDLLTARPADVAVLLRAVRPAVVITCAGRMSGGYDELMRGNALATAVIIEAVAEAAPGARFVRLGSAAEYGPTPPGRSAREQDPPRPVTGYGISHLAGTLLVEQAAADGRVDGASLRVFNPVGPGLTGESVLGRARDQLADGARRLDLGPLGARRDFVDVRDVARAVVRAAFAPGLPERVFNVGAGRAVPVREAVGLLAAEAGFTGEIREDATGPGRSAAVSWSRADLTRIRTVLGWEPEFTLPDSVKAML</sequence>
<accession>A0ABT4SC13</accession>
<dbReference type="PANTHER" id="PTHR43245:SF13">
    <property type="entry name" value="UDP-D-APIOSE_UDP-D-XYLOSE SYNTHASE 2"/>
    <property type="match status" value="1"/>
</dbReference>
<name>A0ABT4SC13_9ACTN</name>
<dbReference type="Proteomes" id="UP001144036">
    <property type="component" value="Unassembled WGS sequence"/>
</dbReference>
<feature type="domain" description="NAD-dependent epimerase/dehydratase" evidence="1">
    <location>
        <begin position="4"/>
        <end position="221"/>
    </location>
</feature>
<reference evidence="2" key="1">
    <citation type="submission" date="2022-11" db="EMBL/GenBank/DDBJ databases">
        <title>Nonomuraea corallina sp. nov., a new species of the genus Nonomuraea isolated from sea side sediment in Thai sea.</title>
        <authorList>
            <person name="Ngamcharungchit C."/>
            <person name="Matsumoto A."/>
            <person name="Suriyachadkun C."/>
            <person name="Panbangred W."/>
            <person name="Inahashi Y."/>
            <person name="Intra B."/>
        </authorList>
    </citation>
    <scope>NUCLEOTIDE SEQUENCE</scope>
    <source>
        <strain evidence="2">MCN248</strain>
    </source>
</reference>
<organism evidence="2 3">
    <name type="scientific">Nonomuraea corallina</name>
    <dbReference type="NCBI Taxonomy" id="2989783"/>
    <lineage>
        <taxon>Bacteria</taxon>
        <taxon>Bacillati</taxon>
        <taxon>Actinomycetota</taxon>
        <taxon>Actinomycetes</taxon>
        <taxon>Streptosporangiales</taxon>
        <taxon>Streptosporangiaceae</taxon>
        <taxon>Nonomuraea</taxon>
    </lineage>
</organism>
<protein>
    <submittedName>
        <fullName evidence="2">NAD(P)-dependent oxidoreductase</fullName>
    </submittedName>
</protein>
<evidence type="ECO:0000313" key="2">
    <source>
        <dbReference type="EMBL" id="MDA0634746.1"/>
    </source>
</evidence>